<keyword evidence="3" id="KW-1185">Reference proteome</keyword>
<dbReference type="EMBL" id="JASITI010000041">
    <property type="protein sequence ID" value="MDK9499281.1"/>
    <property type="molecule type" value="Genomic_DNA"/>
</dbReference>
<dbReference type="RefSeq" id="WP_285345199.1">
    <property type="nucleotide sequence ID" value="NZ_JASITI010000041.1"/>
</dbReference>
<evidence type="ECO:0008006" key="4">
    <source>
        <dbReference type="Google" id="ProtNLM"/>
    </source>
</evidence>
<evidence type="ECO:0000313" key="2">
    <source>
        <dbReference type="EMBL" id="MDK9499281.1"/>
    </source>
</evidence>
<name>A0ABT7H182_9ACTN</name>
<gene>
    <name evidence="2" type="ORF">QEZ40_004698</name>
</gene>
<reference evidence="2 3" key="1">
    <citation type="submission" date="2023-05" db="EMBL/GenBank/DDBJ databases">
        <title>Sequencing and Assembly of Streptomyces sp. NP73.</title>
        <authorList>
            <person name="Konwar A.N."/>
            <person name="Saikia K."/>
            <person name="Thakur D."/>
        </authorList>
    </citation>
    <scope>NUCLEOTIDE SEQUENCE [LARGE SCALE GENOMIC DNA]</scope>
    <source>
        <strain evidence="2 3">NP73</strain>
    </source>
</reference>
<feature type="region of interest" description="Disordered" evidence="1">
    <location>
        <begin position="1"/>
        <end position="24"/>
    </location>
</feature>
<feature type="region of interest" description="Disordered" evidence="1">
    <location>
        <begin position="51"/>
        <end position="82"/>
    </location>
</feature>
<protein>
    <recommendedName>
        <fullName evidence="4">Twin-arginine translocation signal domain-containing protein</fullName>
    </recommendedName>
</protein>
<proteinExistence type="predicted"/>
<dbReference type="Proteomes" id="UP001223390">
    <property type="component" value="Unassembled WGS sequence"/>
</dbReference>
<evidence type="ECO:0000313" key="3">
    <source>
        <dbReference type="Proteomes" id="UP001223390"/>
    </source>
</evidence>
<organism evidence="2 3">
    <name type="scientific">Streptomyces katrae</name>
    <dbReference type="NCBI Taxonomy" id="68223"/>
    <lineage>
        <taxon>Bacteria</taxon>
        <taxon>Bacillati</taxon>
        <taxon>Actinomycetota</taxon>
        <taxon>Actinomycetes</taxon>
        <taxon>Kitasatosporales</taxon>
        <taxon>Streptomycetaceae</taxon>
        <taxon>Streptomyces</taxon>
    </lineage>
</organism>
<sequence>MRENTAELGLGFPRDYRRGSPSRGEFLEHHDRRAFLDKAFAVGAYTVTRRLGVPADPGAGHHGSGRVGREDLAEPWQAADEAQRWSSTYGGGTWRASSVPHCLVRRASSPAPRLP</sequence>
<evidence type="ECO:0000256" key="1">
    <source>
        <dbReference type="SAM" id="MobiDB-lite"/>
    </source>
</evidence>
<accession>A0ABT7H182</accession>
<comment type="caution">
    <text evidence="2">The sequence shown here is derived from an EMBL/GenBank/DDBJ whole genome shotgun (WGS) entry which is preliminary data.</text>
</comment>